<comment type="caution">
    <text evidence="2">The sequence shown here is derived from an EMBL/GenBank/DDBJ whole genome shotgun (WGS) entry which is preliminary data.</text>
</comment>
<dbReference type="EMBL" id="LGHJ01000022">
    <property type="protein sequence ID" value="KPL73024.1"/>
    <property type="molecule type" value="Genomic_DNA"/>
</dbReference>
<dbReference type="AlphaFoldDB" id="A0A0P6XDU0"/>
<sequence length="70" mass="8077">MNYERFTPHRSQTNKRNAHGGHRQTFPREIVEKQTTGIDEKGKTLIQSNQTTLEISGMEKQRFEETGKGS</sequence>
<feature type="compositionally biased region" description="Basic and acidic residues" evidence="1">
    <location>
        <begin position="57"/>
        <end position="70"/>
    </location>
</feature>
<organism evidence="2 3">
    <name type="scientific">Bellilinea caldifistulae</name>
    <dbReference type="NCBI Taxonomy" id="360411"/>
    <lineage>
        <taxon>Bacteria</taxon>
        <taxon>Bacillati</taxon>
        <taxon>Chloroflexota</taxon>
        <taxon>Anaerolineae</taxon>
        <taxon>Anaerolineales</taxon>
        <taxon>Anaerolineaceae</taxon>
        <taxon>Bellilinea</taxon>
    </lineage>
</organism>
<keyword evidence="3" id="KW-1185">Reference proteome</keyword>
<dbReference type="STRING" id="360411.AC812_15265"/>
<reference evidence="2 3" key="1">
    <citation type="submission" date="2015-07" db="EMBL/GenBank/DDBJ databases">
        <title>Draft genome of Bellilinea caldifistulae DSM 17877.</title>
        <authorList>
            <person name="Hemp J."/>
            <person name="Ward L.M."/>
            <person name="Pace L.A."/>
            <person name="Fischer W.W."/>
        </authorList>
    </citation>
    <scope>NUCLEOTIDE SEQUENCE [LARGE SCALE GENOMIC DNA]</scope>
    <source>
        <strain evidence="2 3">GOMI-1</strain>
    </source>
</reference>
<evidence type="ECO:0000256" key="1">
    <source>
        <dbReference type="SAM" id="MobiDB-lite"/>
    </source>
</evidence>
<feature type="compositionally biased region" description="Polar residues" evidence="1">
    <location>
        <begin position="45"/>
        <end position="54"/>
    </location>
</feature>
<feature type="compositionally biased region" description="Basic residues" evidence="1">
    <location>
        <begin position="12"/>
        <end position="22"/>
    </location>
</feature>
<evidence type="ECO:0000313" key="3">
    <source>
        <dbReference type="Proteomes" id="UP000050514"/>
    </source>
</evidence>
<dbReference type="Proteomes" id="UP000050514">
    <property type="component" value="Unassembled WGS sequence"/>
</dbReference>
<accession>A0A0P6XDU0</accession>
<gene>
    <name evidence="2" type="ORF">AC812_15265</name>
</gene>
<feature type="non-terminal residue" evidence="2">
    <location>
        <position position="70"/>
    </location>
</feature>
<name>A0A0P6XDU0_9CHLR</name>
<feature type="region of interest" description="Disordered" evidence="1">
    <location>
        <begin position="1"/>
        <end position="70"/>
    </location>
</feature>
<dbReference type="RefSeq" id="WP_211261496.1">
    <property type="nucleotide sequence ID" value="NZ_LGHJ01000022.1"/>
</dbReference>
<evidence type="ECO:0000313" key="2">
    <source>
        <dbReference type="EMBL" id="KPL73024.1"/>
    </source>
</evidence>
<protein>
    <submittedName>
        <fullName evidence="2">Uncharacterized protein</fullName>
    </submittedName>
</protein>
<proteinExistence type="predicted"/>